<protein>
    <submittedName>
        <fullName evidence="1">Uncharacterized protein</fullName>
    </submittedName>
</protein>
<name>A0A150XX95_9BACT</name>
<dbReference type="AlphaFoldDB" id="A0A150XX95"/>
<accession>A0A150XX95</accession>
<dbReference type="STRING" id="296218.AWN68_00165"/>
<evidence type="ECO:0000313" key="2">
    <source>
        <dbReference type="Proteomes" id="UP000075615"/>
    </source>
</evidence>
<keyword evidence="2" id="KW-1185">Reference proteome</keyword>
<gene>
    <name evidence="1" type="ORF">AWN68_00165</name>
</gene>
<reference evidence="1 2" key="1">
    <citation type="submission" date="2016-01" db="EMBL/GenBank/DDBJ databases">
        <title>Genome sequencing of Roseivirga echinicomitans KMM 6058.</title>
        <authorList>
            <person name="Selvaratnam C."/>
            <person name="Thevarajoo S."/>
            <person name="Goh K.M."/>
            <person name="Ee R."/>
            <person name="Chan K.-G."/>
            <person name="Chong C.S."/>
        </authorList>
    </citation>
    <scope>NUCLEOTIDE SEQUENCE [LARGE SCALE GENOMIC DNA]</scope>
    <source>
        <strain evidence="1 2">KMM 6058</strain>
    </source>
</reference>
<comment type="caution">
    <text evidence="1">The sequence shown here is derived from an EMBL/GenBank/DDBJ whole genome shotgun (WGS) entry which is preliminary data.</text>
</comment>
<organism evidence="1 2">
    <name type="scientific">Roseivirga echinicomitans</name>
    <dbReference type="NCBI Taxonomy" id="296218"/>
    <lineage>
        <taxon>Bacteria</taxon>
        <taxon>Pseudomonadati</taxon>
        <taxon>Bacteroidota</taxon>
        <taxon>Cytophagia</taxon>
        <taxon>Cytophagales</taxon>
        <taxon>Roseivirgaceae</taxon>
        <taxon>Roseivirga</taxon>
    </lineage>
</organism>
<proteinExistence type="predicted"/>
<dbReference type="Proteomes" id="UP000075615">
    <property type="component" value="Unassembled WGS sequence"/>
</dbReference>
<evidence type="ECO:0000313" key="1">
    <source>
        <dbReference type="EMBL" id="KYG83264.1"/>
    </source>
</evidence>
<dbReference type="EMBL" id="LRDB01000001">
    <property type="protein sequence ID" value="KYG83264.1"/>
    <property type="molecule type" value="Genomic_DNA"/>
</dbReference>
<sequence length="77" mass="8944">MFQYACAFNFVLRKLRLKDKKIELIIFSLRNINNHKGELCWLKPIILLNLTIINPELSMVEIAEQQVIQTTGAKSVQ</sequence>